<dbReference type="AlphaFoldDB" id="A0A0B6ZU89"/>
<evidence type="ECO:0000313" key="1">
    <source>
        <dbReference type="EMBL" id="CEK71391.1"/>
    </source>
</evidence>
<sequence>NRGPPKVKLRSSNFLDAMPLNMTVTSPRADPKKFVEQNYADSWEGECEQSTFDQVQETFKELWVSLNPNLRAQLGHQIQDMLLQCSFAGGQC</sequence>
<accession>A0A0B6ZU89</accession>
<reference evidence="1" key="1">
    <citation type="submission" date="2014-12" db="EMBL/GenBank/DDBJ databases">
        <title>Insight into the proteome of Arion vulgaris.</title>
        <authorList>
            <person name="Aradska J."/>
            <person name="Bulat T."/>
            <person name="Smidak R."/>
            <person name="Sarate P."/>
            <person name="Gangsoo J."/>
            <person name="Sialana F."/>
            <person name="Bilban M."/>
            <person name="Lubec G."/>
        </authorList>
    </citation>
    <scope>NUCLEOTIDE SEQUENCE</scope>
    <source>
        <tissue evidence="1">Skin</tissue>
    </source>
</reference>
<organism evidence="1">
    <name type="scientific">Arion vulgaris</name>
    <dbReference type="NCBI Taxonomy" id="1028688"/>
    <lineage>
        <taxon>Eukaryota</taxon>
        <taxon>Metazoa</taxon>
        <taxon>Spiralia</taxon>
        <taxon>Lophotrochozoa</taxon>
        <taxon>Mollusca</taxon>
        <taxon>Gastropoda</taxon>
        <taxon>Heterobranchia</taxon>
        <taxon>Euthyneura</taxon>
        <taxon>Panpulmonata</taxon>
        <taxon>Eupulmonata</taxon>
        <taxon>Stylommatophora</taxon>
        <taxon>Helicina</taxon>
        <taxon>Arionoidea</taxon>
        <taxon>Arionidae</taxon>
        <taxon>Arion</taxon>
    </lineage>
</organism>
<protein>
    <submittedName>
        <fullName evidence="1">Uncharacterized protein</fullName>
    </submittedName>
</protein>
<gene>
    <name evidence="1" type="primary">ORF78178</name>
</gene>
<feature type="non-terminal residue" evidence="1">
    <location>
        <position position="1"/>
    </location>
</feature>
<dbReference type="EMBL" id="HACG01024526">
    <property type="protein sequence ID" value="CEK71391.1"/>
    <property type="molecule type" value="Transcribed_RNA"/>
</dbReference>
<feature type="non-terminal residue" evidence="1">
    <location>
        <position position="92"/>
    </location>
</feature>
<proteinExistence type="predicted"/>
<name>A0A0B6ZU89_9EUPU</name>